<proteinExistence type="predicted"/>
<comment type="caution">
    <text evidence="2">The sequence shown here is derived from an EMBL/GenBank/DDBJ whole genome shotgun (WGS) entry which is preliminary data.</text>
</comment>
<sequence length="162" mass="17626">MGLRPRGSPEQRIESSVRKYLRTGRTADVSRPELLADAERLLSDADGTPPRSPARQRALRLAGWLYLARTGTLNAAAGQLPGDIDTARLLALVRDADPGRIPLDYGSWPSSSVPIRTPARRSPSCSWSPRSSGATIRPPSSSPWNARRPTFRRITRVSSGTA</sequence>
<name>A0A4D4MG56_STRAX</name>
<evidence type="ECO:0000313" key="3">
    <source>
        <dbReference type="Proteomes" id="UP000299211"/>
    </source>
</evidence>
<dbReference type="AlphaFoldDB" id="A0A4D4MG56"/>
<evidence type="ECO:0000256" key="1">
    <source>
        <dbReference type="SAM" id="MobiDB-lite"/>
    </source>
</evidence>
<organism evidence="2 3">
    <name type="scientific">Streptomyces avermitilis</name>
    <dbReference type="NCBI Taxonomy" id="33903"/>
    <lineage>
        <taxon>Bacteria</taxon>
        <taxon>Bacillati</taxon>
        <taxon>Actinomycetota</taxon>
        <taxon>Actinomycetes</taxon>
        <taxon>Kitasatosporales</taxon>
        <taxon>Streptomycetaceae</taxon>
        <taxon>Streptomyces</taxon>
    </lineage>
</organism>
<feature type="compositionally biased region" description="Low complexity" evidence="1">
    <location>
        <begin position="120"/>
        <end position="132"/>
    </location>
</feature>
<evidence type="ECO:0000313" key="2">
    <source>
        <dbReference type="EMBL" id="GDY71028.1"/>
    </source>
</evidence>
<dbReference type="EMBL" id="BJHY01000001">
    <property type="protein sequence ID" value="GDY71028.1"/>
    <property type="molecule type" value="Genomic_DNA"/>
</dbReference>
<reference evidence="2 3" key="1">
    <citation type="submission" date="2019-04" db="EMBL/GenBank/DDBJ databases">
        <title>Draft genome sequences of Streptomyces avermitilis ATCC 31267.</title>
        <authorList>
            <person name="Komaki H."/>
            <person name="Tamura T."/>
            <person name="Hosoyama A."/>
        </authorList>
    </citation>
    <scope>NUCLEOTIDE SEQUENCE [LARGE SCALE GENOMIC DNA]</scope>
    <source>
        <strain evidence="2 3">ATCC 31267</strain>
    </source>
</reference>
<dbReference type="Proteomes" id="UP000299211">
    <property type="component" value="Unassembled WGS sequence"/>
</dbReference>
<feature type="region of interest" description="Disordered" evidence="1">
    <location>
        <begin position="103"/>
        <end position="162"/>
    </location>
</feature>
<accession>A0A4D4MG56</accession>
<gene>
    <name evidence="2" type="ORF">SAV31267_005130</name>
</gene>
<protein>
    <submittedName>
        <fullName evidence="2">Uncharacterized protein</fullName>
    </submittedName>
</protein>